<dbReference type="GeneID" id="18167555"/>
<dbReference type="InParanoid" id="G3JK95"/>
<name>G3JK95_CORMM</name>
<evidence type="ECO:0000313" key="2">
    <source>
        <dbReference type="EMBL" id="EGX91379.1"/>
    </source>
</evidence>
<protein>
    <submittedName>
        <fullName evidence="2">Uncharacterized protein</fullName>
    </submittedName>
</protein>
<keyword evidence="3" id="KW-1185">Reference proteome</keyword>
<dbReference type="HOGENOM" id="CLU_2454674_0_0_1"/>
<dbReference type="RefSeq" id="XP_006670744.1">
    <property type="nucleotide sequence ID" value="XM_006670681.1"/>
</dbReference>
<feature type="region of interest" description="Disordered" evidence="1">
    <location>
        <begin position="62"/>
        <end position="89"/>
    </location>
</feature>
<dbReference type="Proteomes" id="UP000001610">
    <property type="component" value="Unassembled WGS sequence"/>
</dbReference>
<organism evidence="2 3">
    <name type="scientific">Cordyceps militaris (strain CM01)</name>
    <name type="common">Caterpillar fungus</name>
    <dbReference type="NCBI Taxonomy" id="983644"/>
    <lineage>
        <taxon>Eukaryota</taxon>
        <taxon>Fungi</taxon>
        <taxon>Dikarya</taxon>
        <taxon>Ascomycota</taxon>
        <taxon>Pezizomycotina</taxon>
        <taxon>Sordariomycetes</taxon>
        <taxon>Hypocreomycetidae</taxon>
        <taxon>Hypocreales</taxon>
        <taxon>Cordycipitaceae</taxon>
        <taxon>Cordyceps</taxon>
    </lineage>
</organism>
<dbReference type="OrthoDB" id="10393562at2759"/>
<dbReference type="VEuPathDB" id="FungiDB:CCM_05537"/>
<accession>G3JK95</accession>
<feature type="compositionally biased region" description="Basic and acidic residues" evidence="1">
    <location>
        <begin position="80"/>
        <end position="89"/>
    </location>
</feature>
<proteinExistence type="predicted"/>
<sequence>MASSANDSVVTDCGCTVQCGQPASSVGAQDLLREARLGLMMASVDARVVALQARQSYIGASQFLRNTAREEPEPANESDYLERDQNERR</sequence>
<evidence type="ECO:0000313" key="3">
    <source>
        <dbReference type="Proteomes" id="UP000001610"/>
    </source>
</evidence>
<reference evidence="2 3" key="1">
    <citation type="journal article" date="2011" name="Genome Biol.">
        <title>Genome sequence of the insect pathogenic fungus Cordyceps militaris, a valued traditional Chinese medicine.</title>
        <authorList>
            <person name="Zheng P."/>
            <person name="Xia Y."/>
            <person name="Xiao G."/>
            <person name="Xiong C."/>
            <person name="Hu X."/>
            <person name="Zhang S."/>
            <person name="Zheng H."/>
            <person name="Huang Y."/>
            <person name="Zhou Y."/>
            <person name="Wang S."/>
            <person name="Zhao G.P."/>
            <person name="Liu X."/>
            <person name="St Leger R.J."/>
            <person name="Wang C."/>
        </authorList>
    </citation>
    <scope>NUCLEOTIDE SEQUENCE [LARGE SCALE GENOMIC DNA]</scope>
    <source>
        <strain evidence="2 3">CM01</strain>
    </source>
</reference>
<evidence type="ECO:0000256" key="1">
    <source>
        <dbReference type="SAM" id="MobiDB-lite"/>
    </source>
</evidence>
<dbReference type="EMBL" id="JH126402">
    <property type="protein sequence ID" value="EGX91379.1"/>
    <property type="molecule type" value="Genomic_DNA"/>
</dbReference>
<gene>
    <name evidence="2" type="ORF">CCM_05537</name>
</gene>
<dbReference type="OMA" id="CGCSPEC"/>
<dbReference type="KEGG" id="cmt:CCM_05537"/>
<dbReference type="AlphaFoldDB" id="G3JK95"/>